<evidence type="ECO:0000259" key="2">
    <source>
        <dbReference type="PROSITE" id="PS51186"/>
    </source>
</evidence>
<evidence type="ECO:0000313" key="3">
    <source>
        <dbReference type="EMBL" id="SDZ73727.1"/>
    </source>
</evidence>
<evidence type="ECO:0000256" key="1">
    <source>
        <dbReference type="SAM" id="MobiDB-lite"/>
    </source>
</evidence>
<evidence type="ECO:0000313" key="4">
    <source>
        <dbReference type="Proteomes" id="UP000198703"/>
    </source>
</evidence>
<sequence>MTAAPDLADWRDPPPPPRAPIDGRWARLEPLDPAAHAPALHAANSASDAMWRWLPYGPFPDGAAYREWAAWAAAQDDPLFFTVIDRADGLPKGVATFMRITPAHGVIELGHIAFSPSLQRTRVGTEALASIMRRAFGLGYRRFEWKCDAGNAPSRRLAQRLGLSFEGVFRSHMIVKGRNRDTAWFAATDADFPAIDAALTRWLDPANFDAAGRQRESLSDLTRPLRLASDAFAP</sequence>
<dbReference type="GO" id="GO:1990189">
    <property type="term" value="F:protein N-terminal-serine acetyltransferase activity"/>
    <property type="evidence" value="ECO:0007669"/>
    <property type="project" value="TreeGrafter"/>
</dbReference>
<dbReference type="SUPFAM" id="SSF55729">
    <property type="entry name" value="Acyl-CoA N-acyltransferases (Nat)"/>
    <property type="match status" value="1"/>
</dbReference>
<gene>
    <name evidence="3" type="ORF">SAMN05444370_10168</name>
</gene>
<organism evidence="3 4">
    <name type="scientific">Rubrimonas cliftonensis</name>
    <dbReference type="NCBI Taxonomy" id="89524"/>
    <lineage>
        <taxon>Bacteria</taxon>
        <taxon>Pseudomonadati</taxon>
        <taxon>Pseudomonadota</taxon>
        <taxon>Alphaproteobacteria</taxon>
        <taxon>Rhodobacterales</taxon>
        <taxon>Paracoccaceae</taxon>
        <taxon>Rubrimonas</taxon>
    </lineage>
</organism>
<dbReference type="Pfam" id="PF13302">
    <property type="entry name" value="Acetyltransf_3"/>
    <property type="match status" value="1"/>
</dbReference>
<feature type="domain" description="N-acetyltransferase" evidence="2">
    <location>
        <begin position="26"/>
        <end position="181"/>
    </location>
</feature>
<dbReference type="OrthoDB" id="5295305at2"/>
<dbReference type="GO" id="GO:0008999">
    <property type="term" value="F:protein-N-terminal-alanine acetyltransferase activity"/>
    <property type="evidence" value="ECO:0007669"/>
    <property type="project" value="TreeGrafter"/>
</dbReference>
<dbReference type="RefSeq" id="WP_093247509.1">
    <property type="nucleotide sequence ID" value="NZ_FNQM01000001.1"/>
</dbReference>
<proteinExistence type="predicted"/>
<dbReference type="FunFam" id="3.40.630.30:FF:000047">
    <property type="entry name" value="Acetyltransferase, GNAT family"/>
    <property type="match status" value="1"/>
</dbReference>
<dbReference type="PANTHER" id="PTHR43441">
    <property type="entry name" value="RIBOSOMAL-PROTEIN-SERINE ACETYLTRANSFERASE"/>
    <property type="match status" value="1"/>
</dbReference>
<dbReference type="EMBL" id="FNQM01000001">
    <property type="protein sequence ID" value="SDZ73727.1"/>
    <property type="molecule type" value="Genomic_DNA"/>
</dbReference>
<keyword evidence="4" id="KW-1185">Reference proteome</keyword>
<dbReference type="InterPro" id="IPR051908">
    <property type="entry name" value="Ribosomal_N-acetyltransferase"/>
</dbReference>
<dbReference type="Proteomes" id="UP000198703">
    <property type="component" value="Unassembled WGS sequence"/>
</dbReference>
<dbReference type="PANTHER" id="PTHR43441:SF2">
    <property type="entry name" value="FAMILY ACETYLTRANSFERASE, PUTATIVE (AFU_ORTHOLOGUE AFUA_7G00850)-RELATED"/>
    <property type="match status" value="1"/>
</dbReference>
<protein>
    <submittedName>
        <fullName evidence="3">Protein N-acetyltransferase, RimJ/RimL family</fullName>
    </submittedName>
</protein>
<dbReference type="PROSITE" id="PS51186">
    <property type="entry name" value="GNAT"/>
    <property type="match status" value="1"/>
</dbReference>
<dbReference type="InterPro" id="IPR000182">
    <property type="entry name" value="GNAT_dom"/>
</dbReference>
<reference evidence="3 4" key="1">
    <citation type="submission" date="2016-10" db="EMBL/GenBank/DDBJ databases">
        <authorList>
            <person name="de Groot N.N."/>
        </authorList>
    </citation>
    <scope>NUCLEOTIDE SEQUENCE [LARGE SCALE GENOMIC DNA]</scope>
    <source>
        <strain evidence="3 4">DSM 15345</strain>
    </source>
</reference>
<dbReference type="InterPro" id="IPR016181">
    <property type="entry name" value="Acyl_CoA_acyltransferase"/>
</dbReference>
<feature type="region of interest" description="Disordered" evidence="1">
    <location>
        <begin position="1"/>
        <end position="20"/>
    </location>
</feature>
<dbReference type="STRING" id="89524.SAMN05444370_10168"/>
<dbReference type="Gene3D" id="3.40.630.30">
    <property type="match status" value="1"/>
</dbReference>
<keyword evidence="3" id="KW-0808">Transferase</keyword>
<name>A0A1H3VFY3_9RHOB</name>
<dbReference type="AlphaFoldDB" id="A0A1H3VFY3"/>
<accession>A0A1H3VFY3</accession>